<dbReference type="CDD" id="cd19963">
    <property type="entry name" value="PBP1_BMP-like"/>
    <property type="match status" value="1"/>
</dbReference>
<dbReference type="InterPro" id="IPR028082">
    <property type="entry name" value="Peripla_BP_I"/>
</dbReference>
<protein>
    <submittedName>
        <fullName evidence="4">Simple sugar transport system substrate-binding protein</fullName>
    </submittedName>
</protein>
<dbReference type="Gene3D" id="3.40.50.2300">
    <property type="match status" value="2"/>
</dbReference>
<evidence type="ECO:0000256" key="2">
    <source>
        <dbReference type="SAM" id="SignalP"/>
    </source>
</evidence>
<evidence type="ECO:0000313" key="4">
    <source>
        <dbReference type="EMBL" id="TWI54781.1"/>
    </source>
</evidence>
<dbReference type="Proteomes" id="UP000316905">
    <property type="component" value="Unassembled WGS sequence"/>
</dbReference>
<reference evidence="4 5" key="1">
    <citation type="journal article" date="2015" name="Stand. Genomic Sci.">
        <title>Genomic Encyclopedia of Bacterial and Archaeal Type Strains, Phase III: the genomes of soil and plant-associated and newly described type strains.</title>
        <authorList>
            <person name="Whitman W.B."/>
            <person name="Woyke T."/>
            <person name="Klenk H.P."/>
            <person name="Zhou Y."/>
            <person name="Lilburn T.G."/>
            <person name="Beck B.J."/>
            <person name="De Vos P."/>
            <person name="Vandamme P."/>
            <person name="Eisen J.A."/>
            <person name="Garrity G."/>
            <person name="Hugenholtz P."/>
            <person name="Kyrpides N.C."/>
        </authorList>
    </citation>
    <scope>NUCLEOTIDE SEQUENCE [LARGE SCALE GENOMIC DNA]</scope>
    <source>
        <strain evidence="4 5">CGMCC 1.6858</strain>
    </source>
</reference>
<dbReference type="Pfam" id="PF02608">
    <property type="entry name" value="Bmp"/>
    <property type="match status" value="1"/>
</dbReference>
<dbReference type="InterPro" id="IPR052910">
    <property type="entry name" value="ABC-Purine-Binding"/>
</dbReference>
<feature type="domain" description="ABC transporter substrate-binding protein PnrA-like" evidence="3">
    <location>
        <begin position="32"/>
        <end position="309"/>
    </location>
</feature>
<name>A0A562QDF5_9PSED</name>
<dbReference type="PANTHER" id="PTHR43208:SF1">
    <property type="entry name" value="ABC TRANSPORTER SUBSTRATE-BINDING PROTEIN"/>
    <property type="match status" value="1"/>
</dbReference>
<organism evidence="4 5">
    <name type="scientific">Pseudomonas duriflava</name>
    <dbReference type="NCBI Taxonomy" id="459528"/>
    <lineage>
        <taxon>Bacteria</taxon>
        <taxon>Pseudomonadati</taxon>
        <taxon>Pseudomonadota</taxon>
        <taxon>Gammaproteobacteria</taxon>
        <taxon>Pseudomonadales</taxon>
        <taxon>Pseudomonadaceae</taxon>
        <taxon>Pseudomonas</taxon>
    </lineage>
</organism>
<dbReference type="OrthoDB" id="9769871at2"/>
<dbReference type="EMBL" id="VLKY01000005">
    <property type="protein sequence ID" value="TWI54781.1"/>
    <property type="molecule type" value="Genomic_DNA"/>
</dbReference>
<evidence type="ECO:0000259" key="3">
    <source>
        <dbReference type="Pfam" id="PF02608"/>
    </source>
</evidence>
<keyword evidence="4" id="KW-0762">Sugar transport</keyword>
<evidence type="ECO:0000313" key="5">
    <source>
        <dbReference type="Proteomes" id="UP000316905"/>
    </source>
</evidence>
<dbReference type="SUPFAM" id="SSF53822">
    <property type="entry name" value="Periplasmic binding protein-like I"/>
    <property type="match status" value="1"/>
</dbReference>
<dbReference type="InterPro" id="IPR003760">
    <property type="entry name" value="PnrA-like"/>
</dbReference>
<dbReference type="AlphaFoldDB" id="A0A562QDF5"/>
<sequence>MHRSILKTLARGVVTTLGLVAALNASAADPLKVGFVYVGPVGDHGWTYQHEQGRQELIEHFGNKVETSFVENVAEGADAERVIRNMAKGGYDLVFTTSFGYMNPTVKVAKQFPKVTFEHATGYKRDKNLGTYLSRSYEGRYVGGFLAAKMTKSHKIGYIASFPIPEVVRDINAIQLALNKYDPQAELKVVWVNTWFDPGRESDAANALIDQGVDVIFQHTDSPAPIQAAERRGVYAVGYASDMQHFGPKTVLTSIVNDWGPHYIKSAQAVMDGTWKSQDFWGGLAEDTIVLPLNKDILPADVQEEASALIASIKSGAFHPFTGPVKDKAGKERISSGAVASNAELASMDYYVEGVDSELPK</sequence>
<dbReference type="GO" id="GO:0005886">
    <property type="term" value="C:plasma membrane"/>
    <property type="evidence" value="ECO:0007669"/>
    <property type="project" value="InterPro"/>
</dbReference>
<gene>
    <name evidence="4" type="ORF">IQ22_01684</name>
</gene>
<proteinExistence type="predicted"/>
<feature type="signal peptide" evidence="2">
    <location>
        <begin position="1"/>
        <end position="27"/>
    </location>
</feature>
<keyword evidence="1 2" id="KW-0732">Signal</keyword>
<keyword evidence="4" id="KW-0813">Transport</keyword>
<comment type="caution">
    <text evidence="4">The sequence shown here is derived from an EMBL/GenBank/DDBJ whole genome shotgun (WGS) entry which is preliminary data.</text>
</comment>
<keyword evidence="5" id="KW-1185">Reference proteome</keyword>
<accession>A0A562QDF5</accession>
<dbReference type="PANTHER" id="PTHR43208">
    <property type="entry name" value="ABC TRANSPORTER SUBSTRATE-BINDING PROTEIN"/>
    <property type="match status" value="1"/>
</dbReference>
<dbReference type="RefSeq" id="WP_145140686.1">
    <property type="nucleotide sequence ID" value="NZ_VLKY01000005.1"/>
</dbReference>
<evidence type="ECO:0000256" key="1">
    <source>
        <dbReference type="ARBA" id="ARBA00022729"/>
    </source>
</evidence>
<feature type="chain" id="PRO_5022021163" evidence="2">
    <location>
        <begin position="28"/>
        <end position="361"/>
    </location>
</feature>